<feature type="signal peptide" evidence="1">
    <location>
        <begin position="1"/>
        <end position="21"/>
    </location>
</feature>
<evidence type="ECO:0008006" key="4">
    <source>
        <dbReference type="Google" id="ProtNLM"/>
    </source>
</evidence>
<accession>G2EHD6</accession>
<dbReference type="eggNOG" id="COG2146">
    <property type="taxonomic scope" value="Bacteria"/>
</dbReference>
<evidence type="ECO:0000256" key="1">
    <source>
        <dbReference type="SAM" id="SignalP"/>
    </source>
</evidence>
<dbReference type="STRING" id="1046627.BZARG_523"/>
<dbReference type="OrthoDB" id="1201186at2"/>
<evidence type="ECO:0000313" key="3">
    <source>
        <dbReference type="Proteomes" id="UP000003730"/>
    </source>
</evidence>
<dbReference type="RefSeq" id="WP_008639786.1">
    <property type="nucleotide sequence ID" value="NZ_AFXZ01000067.1"/>
</dbReference>
<organism evidence="2 3">
    <name type="scientific">Bizionia argentinensis JUB59</name>
    <dbReference type="NCBI Taxonomy" id="1046627"/>
    <lineage>
        <taxon>Bacteria</taxon>
        <taxon>Pseudomonadati</taxon>
        <taxon>Bacteroidota</taxon>
        <taxon>Flavobacteriia</taxon>
        <taxon>Flavobacteriales</taxon>
        <taxon>Flavobacteriaceae</taxon>
        <taxon>Bizionia</taxon>
    </lineage>
</organism>
<protein>
    <recommendedName>
        <fullName evidence="4">Rieske domain-containing protein</fullName>
    </recommendedName>
</protein>
<dbReference type="EMBL" id="AFXZ01000067">
    <property type="protein sequence ID" value="EGV42293.1"/>
    <property type="molecule type" value="Genomic_DNA"/>
</dbReference>
<sequence length="151" mass="17048">MKIIKYLSLLACITFIFTSCSKNDDNVRQNEFIPDYQFDTGSLINTNLPQYNDMEFPNNFIILSNTYGINGVVVFYAGGNNYSAFELTDPNHVIRDCSKLTVTGVIATCNCDDAKSYDILTGQPQEGTTGRYGLKRYYVEKTGNIIRVYNN</sequence>
<feature type="chain" id="PRO_5003429297" description="Rieske domain-containing protein" evidence="1">
    <location>
        <begin position="22"/>
        <end position="151"/>
    </location>
</feature>
<evidence type="ECO:0000313" key="2">
    <source>
        <dbReference type="EMBL" id="EGV42293.1"/>
    </source>
</evidence>
<proteinExistence type="predicted"/>
<dbReference type="Proteomes" id="UP000003730">
    <property type="component" value="Unassembled WGS sequence"/>
</dbReference>
<keyword evidence="1" id="KW-0732">Signal</keyword>
<comment type="caution">
    <text evidence="2">The sequence shown here is derived from an EMBL/GenBank/DDBJ whole genome shotgun (WGS) entry which is preliminary data.</text>
</comment>
<dbReference type="AlphaFoldDB" id="G2EHD6"/>
<gene>
    <name evidence="2" type="ORF">BZARG_523</name>
</gene>
<reference evidence="2 3" key="1">
    <citation type="journal article" date="2008" name="Int. J. Syst. Evol. Microbiol.">
        <title>Bizionia argentinensis sp. nov., isolated from surface marine water in Antarctica.</title>
        <authorList>
            <person name="Bercovich A."/>
            <person name="Vazquez S.C."/>
            <person name="Yankilevich P."/>
            <person name="Coria S.H."/>
            <person name="Foti M."/>
            <person name="Hernandez E."/>
            <person name="Vidal A."/>
            <person name="Ruberto L."/>
            <person name="Melo C."/>
            <person name="Marenssi S."/>
            <person name="Criscuolo M."/>
            <person name="Memoli M."/>
            <person name="Arguelles M."/>
            <person name="Mac Cormack W.P."/>
        </authorList>
    </citation>
    <scope>NUCLEOTIDE SEQUENCE [LARGE SCALE GENOMIC DNA]</scope>
    <source>
        <strain evidence="2 3">JUB59</strain>
    </source>
</reference>
<dbReference type="PROSITE" id="PS51257">
    <property type="entry name" value="PROKAR_LIPOPROTEIN"/>
    <property type="match status" value="1"/>
</dbReference>
<name>G2EHD6_9FLAO</name>
<keyword evidence="3" id="KW-1185">Reference proteome</keyword>